<protein>
    <recommendedName>
        <fullName evidence="2">RING-type E3 ubiquitin transferase</fullName>
        <ecNumber evidence="2">2.3.2.27</ecNumber>
    </recommendedName>
</protein>
<dbReference type="InterPro" id="IPR001611">
    <property type="entry name" value="Leu-rich_rpt"/>
</dbReference>
<dbReference type="SMART" id="SM00369">
    <property type="entry name" value="LRR_TYP"/>
    <property type="match status" value="9"/>
</dbReference>
<feature type="domain" description="NEL" evidence="8">
    <location>
        <begin position="1237"/>
        <end position="1550"/>
    </location>
</feature>
<sequence>MPVKRPPNGNSSGNTPIHQNTTPEVSTPHLDLPPRTNVEIPTPGGHSQRPGRLSAQADIDAIEPAATITVHSTPSSPDTPLPIDQTLEHYRLVAPPGLAEADDSGLRTHRGREYADIAEGGIVQIGKDPLSGLLRAGLSSESKSSGPLILREPESGLWHRMEDFEPNTFPLSVTRLEPFRTGLDFNHAEPGIDGLHRFDGKLYVVIENHAYQVLHDADGSTPLAAVMRIVHSDDPVASDSANRYFATRPGRSEPIVFDAVQGWVGITVAGAGGMIRSEGGRAPVRLELRDRLSLALKKLRTPKSRAKKLFPDHTDDEIANFIESLGDDIAGGLTRRETDYKTLKVELNAWLRQSSLASTAGTSRNDAQQVANSLKHCWRRQSGGILRLGAENVTLPALTADFSHVRQLTLQSITWTDSANTFLGNFSGLEALQITGTTLGTLPSAIVQMPNLSKLDLSSNRIALNEQTAGKLSTLGKLKTLDLSGNPLGKTPDFTGMSELETLNLSHAQLDQWPTGLGNQAKLARLDLRNNQLTEVPEAHLTPSTGQFEALARINSVTLFEGNPFPPDYWKRLEVFWRSVATEQPQLSTNALAGAFRLDGDNPEIATVLRVHPNKNAQQAREFFTGLDDEGKIKLARRVEELDSLQAQLKAYVDSSQADSSSVDSPAKKQARRVARILEDCWLQDSGEMLKLASINAPLPALNADFSHVKLLILNRVTWSGDADLFLSNFTHLEHLIISHCGIETLPRSVGAMGKLTNLNLSNNRLRLDEESAAMLSAMHHLETVILSENPEIKLLPDFSNMSGLKYLYLDSTGINQWPTGLQDKTGLIILELRNNHLKEVPQEFINPAPDQLLKVAPINSSTHLDGNDFPPEYWKTFDNYWRRVSRVAPDLLTSHHEVMFDSDNSLTQRYRRLFPNKDVKKCREYLWSFDGDTAAAKVHNLELEFGTLKRQLDAWVYSGGGNRGGYIRANQLGINAQTRPDRVTASNRIISCWRQETLPKRANDRTPIGLELDLSGLRLPSLPDIDVDFSHVGSLKLSNMDLSTSPEGFLTRFRHVRWLDLSRNQLRELPPAVGEMGGLTRLFLQSNQISLTADTARVLSERTTLRALWLHENPRLGITPDFSTIVDLRSIDLANTGIDTFPTGIADQPLLDTINLSNNRITQIPDSVIAPPDERLAHTVRINNVTDIADNPLSAATQARLTEYNDRLMQAETPLTGLRNLVDTARGLAPVINRRATDDPVVRWTAGLTADQLTARRTQWQTLRDQPHSDGLFNTFERLLDSPTGHNELQSRVWRLIDSITENTSESERLRKEVFDRAGDAACCDRAAFTFANLETRMMMHTALAQASDKVQGPKLFALSKALFRLHEVDKFASADIAQREAAIAAARSPQEAATLAPPHIPEEIEVRLFYRHGLKDRLQLPGQPERMGFSRLAGVSKTQLEDAYKKVIALDNSPEEFQELVSREFWQKFLTHKYQEVFENQRQPFQDRQAALDESHAAKELAFDDYDAQSKAMQASLMVEEAALIETLTRQELAEYSAANTAEEAVDASA</sequence>
<keyword evidence="3" id="KW-0433">Leucine-rich repeat</keyword>
<reference evidence="9 10" key="1">
    <citation type="submission" date="2019-03" db="EMBL/GenBank/DDBJ databases">
        <title>Genomic analyses of the natural microbiome of Caenorhabditis elegans.</title>
        <authorList>
            <person name="Samuel B."/>
        </authorList>
    </citation>
    <scope>NUCLEOTIDE SEQUENCE [LARGE SCALE GENOMIC DNA]</scope>
    <source>
        <strain evidence="9 10">BIGb0525</strain>
    </source>
</reference>
<comment type="catalytic activity">
    <reaction evidence="1">
        <text>S-ubiquitinyl-[E2 ubiquitin-conjugating enzyme]-L-cysteine + [acceptor protein]-L-lysine = [E2 ubiquitin-conjugating enzyme]-L-cysteine + N(6)-ubiquitinyl-[acceptor protein]-L-lysine.</text>
        <dbReference type="EC" id="2.3.2.27"/>
    </reaction>
</comment>
<dbReference type="SUPFAM" id="SSF52058">
    <property type="entry name" value="L domain-like"/>
    <property type="match status" value="3"/>
</dbReference>
<evidence type="ECO:0000256" key="6">
    <source>
        <dbReference type="PROSITE-ProRule" id="PRU01398"/>
    </source>
</evidence>
<keyword evidence="6" id="KW-0964">Secreted</keyword>
<evidence type="ECO:0000256" key="7">
    <source>
        <dbReference type="SAM" id="MobiDB-lite"/>
    </source>
</evidence>
<gene>
    <name evidence="9" type="ORF">EDF87_105150</name>
</gene>
<keyword evidence="4" id="KW-0677">Repeat</keyword>
<keyword evidence="6" id="KW-0808">Transferase</keyword>
<evidence type="ECO:0000256" key="1">
    <source>
        <dbReference type="ARBA" id="ARBA00000900"/>
    </source>
</evidence>
<evidence type="ECO:0000256" key="5">
    <source>
        <dbReference type="ARBA" id="ARBA00023026"/>
    </source>
</evidence>
<dbReference type="RefSeq" id="WP_244294923.1">
    <property type="nucleotide sequence ID" value="NZ_SOCQ01000005.1"/>
</dbReference>
<comment type="similarity">
    <text evidence="6">Belongs to the LRR-containing bacterial E3 ligase family.</text>
</comment>
<dbReference type="GO" id="GO:0005576">
    <property type="term" value="C:extracellular region"/>
    <property type="evidence" value="ECO:0007669"/>
    <property type="project" value="UniProtKB-UniRule"/>
</dbReference>
<organism evidence="9 10">
    <name type="scientific">Pseudomonas helmanticensis</name>
    <dbReference type="NCBI Taxonomy" id="1471381"/>
    <lineage>
        <taxon>Bacteria</taxon>
        <taxon>Pseudomonadati</taxon>
        <taxon>Pseudomonadota</taxon>
        <taxon>Gammaproteobacteria</taxon>
        <taxon>Pseudomonadales</taxon>
        <taxon>Pseudomonadaceae</taxon>
        <taxon>Pseudomonas</taxon>
    </lineage>
</organism>
<dbReference type="Pfam" id="PF00560">
    <property type="entry name" value="LRR_1"/>
    <property type="match status" value="1"/>
</dbReference>
<name>A0A4R7VHF6_9PSED</name>
<dbReference type="PROSITE" id="PS51450">
    <property type="entry name" value="LRR"/>
    <property type="match status" value="2"/>
</dbReference>
<evidence type="ECO:0000256" key="2">
    <source>
        <dbReference type="ARBA" id="ARBA00012483"/>
    </source>
</evidence>
<comment type="PTM">
    <text evidence="6">Ubiquitinated in the presence of host E1 ubiquitin-activating enzyme, E2 ubiquitin-conjugating enzyme and ubiquitin.</text>
</comment>
<dbReference type="InterPro" id="IPR003591">
    <property type="entry name" value="Leu-rich_rpt_typical-subtyp"/>
</dbReference>
<dbReference type="PANTHER" id="PTHR48051">
    <property type="match status" value="1"/>
</dbReference>
<dbReference type="SMART" id="SM00364">
    <property type="entry name" value="LRR_BAC"/>
    <property type="match status" value="5"/>
</dbReference>
<feature type="active site" description="Glycyl thioester intermediate" evidence="6">
    <location>
        <position position="1324"/>
    </location>
</feature>
<dbReference type="Gene3D" id="1.20.58.360">
    <property type="entry name" value="Shigella T3SS effector IpaH defines"/>
    <property type="match status" value="1"/>
</dbReference>
<evidence type="ECO:0000256" key="3">
    <source>
        <dbReference type="ARBA" id="ARBA00022614"/>
    </source>
</evidence>
<accession>A0A4R7VHF6</accession>
<dbReference type="Gene3D" id="3.80.10.10">
    <property type="entry name" value="Ribonuclease Inhibitor"/>
    <property type="match status" value="3"/>
</dbReference>
<feature type="region of interest" description="Disordered" evidence="7">
    <location>
        <begin position="1"/>
        <end position="53"/>
    </location>
</feature>
<dbReference type="EMBL" id="SOCQ01000005">
    <property type="protein sequence ID" value="TDV48498.1"/>
    <property type="molecule type" value="Genomic_DNA"/>
</dbReference>
<evidence type="ECO:0000313" key="10">
    <source>
        <dbReference type="Proteomes" id="UP000295804"/>
    </source>
</evidence>
<dbReference type="GO" id="GO:0005737">
    <property type="term" value="C:cytoplasm"/>
    <property type="evidence" value="ECO:0007669"/>
    <property type="project" value="TreeGrafter"/>
</dbReference>
<dbReference type="GO" id="GO:0016567">
    <property type="term" value="P:protein ubiquitination"/>
    <property type="evidence" value="ECO:0007669"/>
    <property type="project" value="InterPro"/>
</dbReference>
<dbReference type="PANTHER" id="PTHR48051:SF42">
    <property type="entry name" value="LEUCINE-RICH REPEAT-CONTAINING PROTEIN 18-LIKE"/>
    <property type="match status" value="1"/>
</dbReference>
<proteinExistence type="inferred from homology"/>
<comment type="caution">
    <text evidence="9">The sequence shown here is derived from an EMBL/GenBank/DDBJ whole genome shotgun (WGS) entry which is preliminary data.</text>
</comment>
<dbReference type="PROSITE" id="PS52053">
    <property type="entry name" value="NEL"/>
    <property type="match status" value="1"/>
</dbReference>
<dbReference type="Proteomes" id="UP000295804">
    <property type="component" value="Unassembled WGS sequence"/>
</dbReference>
<keyword evidence="6" id="KW-0832">Ubl conjugation</keyword>
<feature type="compositionally biased region" description="Polar residues" evidence="7">
    <location>
        <begin position="8"/>
        <end position="25"/>
    </location>
</feature>
<evidence type="ECO:0000256" key="4">
    <source>
        <dbReference type="ARBA" id="ARBA00022737"/>
    </source>
</evidence>
<keyword evidence="6" id="KW-1035">Host cytoplasm</keyword>
<keyword evidence="5" id="KW-0843">Virulence</keyword>
<dbReference type="InterPro" id="IPR050216">
    <property type="entry name" value="LRR_domain-containing"/>
</dbReference>
<dbReference type="GO" id="GO:0061630">
    <property type="term" value="F:ubiquitin protein ligase activity"/>
    <property type="evidence" value="ECO:0007669"/>
    <property type="project" value="UniProtKB-EC"/>
</dbReference>
<dbReference type="Pfam" id="PF14496">
    <property type="entry name" value="NEL"/>
    <property type="match status" value="1"/>
</dbReference>
<dbReference type="InterPro" id="IPR029487">
    <property type="entry name" value="NEL_dom"/>
</dbReference>
<evidence type="ECO:0000259" key="8">
    <source>
        <dbReference type="PROSITE" id="PS52053"/>
    </source>
</evidence>
<keyword evidence="6" id="KW-0833">Ubl conjugation pathway</keyword>
<evidence type="ECO:0000313" key="9">
    <source>
        <dbReference type="EMBL" id="TDV48498.1"/>
    </source>
</evidence>
<dbReference type="InterPro" id="IPR032675">
    <property type="entry name" value="LRR_dom_sf"/>
</dbReference>
<dbReference type="EC" id="2.3.2.27" evidence="2"/>